<accession>A0ABD5YRI5</accession>
<keyword evidence="1" id="KW-0472">Membrane</keyword>
<name>A0ABD5YRI5_9EURY</name>
<proteinExistence type="predicted"/>
<reference evidence="2 3" key="1">
    <citation type="journal article" date="2019" name="Int. J. Syst. Evol. Microbiol.">
        <title>The Global Catalogue of Microorganisms (GCM) 10K type strain sequencing project: providing services to taxonomists for standard genome sequencing and annotation.</title>
        <authorList>
            <consortium name="The Broad Institute Genomics Platform"/>
            <consortium name="The Broad Institute Genome Sequencing Center for Infectious Disease"/>
            <person name="Wu L."/>
            <person name="Ma J."/>
        </authorList>
    </citation>
    <scope>NUCLEOTIDE SEQUENCE [LARGE SCALE GENOMIC DNA]</scope>
    <source>
        <strain evidence="2 3">RDMS1</strain>
    </source>
</reference>
<evidence type="ECO:0000313" key="2">
    <source>
        <dbReference type="EMBL" id="MFC7190547.1"/>
    </source>
</evidence>
<dbReference type="EMBL" id="JBHTAX010000001">
    <property type="protein sequence ID" value="MFC7190547.1"/>
    <property type="molecule type" value="Genomic_DNA"/>
</dbReference>
<feature type="transmembrane region" description="Helical" evidence="1">
    <location>
        <begin position="7"/>
        <end position="27"/>
    </location>
</feature>
<organism evidence="2 3">
    <name type="scientific">Halocatena marina</name>
    <dbReference type="NCBI Taxonomy" id="2934937"/>
    <lineage>
        <taxon>Archaea</taxon>
        <taxon>Methanobacteriati</taxon>
        <taxon>Methanobacteriota</taxon>
        <taxon>Stenosarchaea group</taxon>
        <taxon>Halobacteria</taxon>
        <taxon>Halobacteriales</taxon>
        <taxon>Natronomonadaceae</taxon>
        <taxon>Halocatena</taxon>
    </lineage>
</organism>
<sequence length="61" mass="6179">MATESHLPLISIGGVTIGLPILLVGVGIHGMEILQSIGGAIALLSIGLLALHLSRLEAQAE</sequence>
<evidence type="ECO:0000313" key="3">
    <source>
        <dbReference type="Proteomes" id="UP001596417"/>
    </source>
</evidence>
<comment type="caution">
    <text evidence="2">The sequence shown here is derived from an EMBL/GenBank/DDBJ whole genome shotgun (WGS) entry which is preliminary data.</text>
</comment>
<keyword evidence="1" id="KW-0812">Transmembrane</keyword>
<keyword evidence="3" id="KW-1185">Reference proteome</keyword>
<dbReference type="RefSeq" id="WP_248907514.1">
    <property type="nucleotide sequence ID" value="NZ_CP109979.1"/>
</dbReference>
<dbReference type="Proteomes" id="UP001596417">
    <property type="component" value="Unassembled WGS sequence"/>
</dbReference>
<gene>
    <name evidence="2" type="ORF">ACFQL7_12290</name>
</gene>
<feature type="transmembrane region" description="Helical" evidence="1">
    <location>
        <begin position="33"/>
        <end position="53"/>
    </location>
</feature>
<dbReference type="AlphaFoldDB" id="A0ABD5YRI5"/>
<dbReference type="GeneID" id="76200169"/>
<evidence type="ECO:0000256" key="1">
    <source>
        <dbReference type="SAM" id="Phobius"/>
    </source>
</evidence>
<protein>
    <submittedName>
        <fullName evidence="2">Uncharacterized protein</fullName>
    </submittedName>
</protein>
<keyword evidence="1" id="KW-1133">Transmembrane helix</keyword>